<dbReference type="GO" id="GO:0031514">
    <property type="term" value="C:motile cilium"/>
    <property type="evidence" value="ECO:0007669"/>
    <property type="project" value="UniProtKB-SubCell"/>
</dbReference>
<dbReference type="GO" id="GO:0005509">
    <property type="term" value="F:calcium ion binding"/>
    <property type="evidence" value="ECO:0007669"/>
    <property type="project" value="InterPro"/>
</dbReference>
<evidence type="ECO:0000256" key="3">
    <source>
        <dbReference type="ARBA" id="ARBA00004273"/>
    </source>
</evidence>
<accession>A0A7J8E6D5</accession>
<dbReference type="PANTHER" id="PTHR22810:SF1">
    <property type="entry name" value="CALCIUM-BINDING AND SPERMATID-SPECIFIC PROTEIN 1"/>
    <property type="match status" value="1"/>
</dbReference>
<keyword evidence="14" id="KW-0968">Cytoplasmic vesicle</keyword>
<evidence type="ECO:0000256" key="10">
    <source>
        <dbReference type="ARBA" id="ARBA00023069"/>
    </source>
</evidence>
<dbReference type="GO" id="GO:0001669">
    <property type="term" value="C:acrosomal vesicle"/>
    <property type="evidence" value="ECO:0007669"/>
    <property type="project" value="UniProtKB-SubCell"/>
</dbReference>
<evidence type="ECO:0000256" key="8">
    <source>
        <dbReference type="ARBA" id="ARBA00022837"/>
    </source>
</evidence>
<keyword evidence="6" id="KW-0597">Phosphoprotein</keyword>
<evidence type="ECO:0000256" key="6">
    <source>
        <dbReference type="ARBA" id="ARBA00022553"/>
    </source>
</evidence>
<keyword evidence="10" id="KW-0969">Cilium</keyword>
<keyword evidence="9" id="KW-0282">Flagellum</keyword>
<keyword evidence="18" id="KW-1185">Reference proteome</keyword>
<keyword evidence="13" id="KW-0966">Cell projection</keyword>
<dbReference type="EMBL" id="JACASE010000010">
    <property type="protein sequence ID" value="KAF6430835.1"/>
    <property type="molecule type" value="Genomic_DNA"/>
</dbReference>
<keyword evidence="8" id="KW-0106">Calcium</keyword>
<dbReference type="AlphaFoldDB" id="A0A7J8E6D5"/>
<comment type="subcellular location">
    <subcellularLocation>
        <location evidence="2">Cell projection</location>
        <location evidence="2">Cilium</location>
        <location evidence="2">Flagellum</location>
    </subcellularLocation>
    <subcellularLocation>
        <location evidence="1">Cytoplasmic vesicle</location>
        <location evidence="1">Secretory vesicle</location>
        <location evidence="1">Acrosome</location>
    </subcellularLocation>
    <subcellularLocation>
        <location evidence="3">Mitochondrion inner membrane</location>
    </subcellularLocation>
</comment>
<dbReference type="InterPro" id="IPR018247">
    <property type="entry name" value="EF_Hand_1_Ca_BS"/>
</dbReference>
<dbReference type="PROSITE" id="PS00018">
    <property type="entry name" value="EF_HAND_1"/>
    <property type="match status" value="1"/>
</dbReference>
<dbReference type="InterPro" id="IPR026118">
    <property type="entry name" value="Ca-bd_spermatid"/>
</dbReference>
<keyword evidence="7" id="KW-0999">Mitochondrion inner membrane</keyword>
<evidence type="ECO:0000256" key="4">
    <source>
        <dbReference type="ARBA" id="ARBA00015158"/>
    </source>
</evidence>
<organism evidence="17 18">
    <name type="scientific">Rousettus aegyptiacus</name>
    <name type="common">Egyptian fruit bat</name>
    <name type="synonym">Pteropus aegyptiacus</name>
    <dbReference type="NCBI Taxonomy" id="9407"/>
    <lineage>
        <taxon>Eukaryota</taxon>
        <taxon>Metazoa</taxon>
        <taxon>Chordata</taxon>
        <taxon>Craniata</taxon>
        <taxon>Vertebrata</taxon>
        <taxon>Euteleostomi</taxon>
        <taxon>Mammalia</taxon>
        <taxon>Eutheria</taxon>
        <taxon>Laurasiatheria</taxon>
        <taxon>Chiroptera</taxon>
        <taxon>Yinpterochiroptera</taxon>
        <taxon>Pteropodoidea</taxon>
        <taxon>Pteropodidae</taxon>
        <taxon>Rousettinae</taxon>
        <taxon>Rousettus</taxon>
    </lineage>
</organism>
<keyword evidence="11" id="KW-0496">Mitochondrion</keyword>
<evidence type="ECO:0000256" key="12">
    <source>
        <dbReference type="ARBA" id="ARBA00023136"/>
    </source>
</evidence>
<dbReference type="GO" id="GO:0007283">
    <property type="term" value="P:spermatogenesis"/>
    <property type="evidence" value="ECO:0007669"/>
    <property type="project" value="InterPro"/>
</dbReference>
<evidence type="ECO:0000256" key="1">
    <source>
        <dbReference type="ARBA" id="ARBA00004218"/>
    </source>
</evidence>
<evidence type="ECO:0000256" key="15">
    <source>
        <dbReference type="ARBA" id="ARBA00045943"/>
    </source>
</evidence>
<feature type="compositionally biased region" description="Basic and acidic residues" evidence="16">
    <location>
        <begin position="78"/>
        <end position="103"/>
    </location>
</feature>
<dbReference type="GO" id="GO:0005743">
    <property type="term" value="C:mitochondrial inner membrane"/>
    <property type="evidence" value="ECO:0007669"/>
    <property type="project" value="UniProtKB-SubCell"/>
</dbReference>
<dbReference type="Proteomes" id="UP000593571">
    <property type="component" value="Unassembled WGS sequence"/>
</dbReference>
<evidence type="ECO:0000256" key="16">
    <source>
        <dbReference type="SAM" id="MobiDB-lite"/>
    </source>
</evidence>
<reference evidence="17 18" key="1">
    <citation type="journal article" date="2020" name="Nature">
        <title>Six reference-quality genomes reveal evolution of bat adaptations.</title>
        <authorList>
            <person name="Jebb D."/>
            <person name="Huang Z."/>
            <person name="Pippel M."/>
            <person name="Hughes G.M."/>
            <person name="Lavrichenko K."/>
            <person name="Devanna P."/>
            <person name="Winkler S."/>
            <person name="Jermiin L.S."/>
            <person name="Skirmuntt E.C."/>
            <person name="Katzourakis A."/>
            <person name="Burkitt-Gray L."/>
            <person name="Ray D.A."/>
            <person name="Sullivan K.A.M."/>
            <person name="Roscito J.G."/>
            <person name="Kirilenko B.M."/>
            <person name="Davalos L.M."/>
            <person name="Corthals A.P."/>
            <person name="Power M.L."/>
            <person name="Jones G."/>
            <person name="Ransome R.D."/>
            <person name="Dechmann D.K.N."/>
            <person name="Locatelli A.G."/>
            <person name="Puechmaille S.J."/>
            <person name="Fedrigo O."/>
            <person name="Jarvis E.D."/>
            <person name="Hiller M."/>
            <person name="Vernes S.C."/>
            <person name="Myers E.W."/>
            <person name="Teeling E.C."/>
        </authorList>
    </citation>
    <scope>NUCLEOTIDE SEQUENCE [LARGE SCALE GENOMIC DNA]</scope>
    <source>
        <strain evidence="17">MRouAeg1</strain>
        <tissue evidence="17">Muscle</tissue>
    </source>
</reference>
<gene>
    <name evidence="17" type="ORF">HJG63_001977</name>
</gene>
<evidence type="ECO:0000256" key="9">
    <source>
        <dbReference type="ARBA" id="ARBA00022846"/>
    </source>
</evidence>
<evidence type="ECO:0000313" key="18">
    <source>
        <dbReference type="Proteomes" id="UP000593571"/>
    </source>
</evidence>
<evidence type="ECO:0000256" key="7">
    <source>
        <dbReference type="ARBA" id="ARBA00022792"/>
    </source>
</evidence>
<evidence type="ECO:0000256" key="11">
    <source>
        <dbReference type="ARBA" id="ARBA00023128"/>
    </source>
</evidence>
<evidence type="ECO:0000256" key="14">
    <source>
        <dbReference type="ARBA" id="ARBA00023329"/>
    </source>
</evidence>
<name>A0A7J8E6D5_ROUAE</name>
<evidence type="ECO:0000256" key="2">
    <source>
        <dbReference type="ARBA" id="ARBA00004230"/>
    </source>
</evidence>
<dbReference type="Pfam" id="PF15367">
    <property type="entry name" value="CABS1"/>
    <property type="match status" value="1"/>
</dbReference>
<evidence type="ECO:0000256" key="13">
    <source>
        <dbReference type="ARBA" id="ARBA00023273"/>
    </source>
</evidence>
<evidence type="ECO:0000313" key="17">
    <source>
        <dbReference type="EMBL" id="KAF6430835.1"/>
    </source>
</evidence>
<comment type="caution">
    <text evidence="17">The sequence shown here is derived from an EMBL/GenBank/DDBJ whole genome shotgun (WGS) entry which is preliminary data.</text>
</comment>
<feature type="region of interest" description="Disordered" evidence="16">
    <location>
        <begin position="341"/>
        <end position="381"/>
    </location>
</feature>
<sequence length="402" mass="44202">MCMVPLCPMAEDGLPKIYSHPQTENNKTTTDATTLFGTESTIPRTETTITSEGDHISSVNDYMLENDFSTTTGSKLTSPKEKLKSEEDVESHIKSSTHLEKDITTPTGTTNSMANDSIMKNIIPVKIGNISSPVATVSLIDFSTNMAKEDILLDTIDPEDKDVLITSEVSGTPKKNIASITDTPALLAKKDEPNVNDSISSVQSNVTTEEVVQITDSSTAEISPANEKHCTTPPDITALTEEKITEIDLIPPEDNPNAMSKLTDSDEENFITVFELTTAVERDKDNQEDVLLTDEESMDGVSVWMERETANETENHPILLTAAESRYDFVVPKSVAMSLMEDSSTATTEDLSENRKESVPKDTEELSRTTSDLDTANHKEDTFTTEMGVFKLLKEEPDEFLI</sequence>
<feature type="compositionally biased region" description="Basic and acidic residues" evidence="16">
    <location>
        <begin position="352"/>
        <end position="367"/>
    </location>
</feature>
<evidence type="ECO:0000256" key="5">
    <source>
        <dbReference type="ARBA" id="ARBA00022490"/>
    </source>
</evidence>
<comment type="function">
    <text evidence="15">Calcium-binding protein. Essential for maintaining the structural integrity of the sperm flagella.</text>
</comment>
<protein>
    <recommendedName>
        <fullName evidence="4">Calcium-binding and spermatid-specific protein 1</fullName>
    </recommendedName>
</protein>
<feature type="region of interest" description="Disordered" evidence="16">
    <location>
        <begin position="70"/>
        <end position="112"/>
    </location>
</feature>
<keyword evidence="5" id="KW-0963">Cytoplasm</keyword>
<proteinExistence type="predicted"/>
<dbReference type="PANTHER" id="PTHR22810">
    <property type="entry name" value="TESTIS DEVELOPMENT PROTEIN NYD-SP26"/>
    <property type="match status" value="1"/>
</dbReference>
<keyword evidence="12" id="KW-0472">Membrane</keyword>